<protein>
    <submittedName>
        <fullName evidence="1">Uncharacterized protein</fullName>
    </submittedName>
</protein>
<accession>A0A191VB55</accession>
<dbReference type="GeneID" id="91309982"/>
<keyword evidence="1" id="KW-0614">Plasmid</keyword>
<dbReference type="RefSeq" id="WP_064732473.1">
    <property type="nucleotide sequence ID" value="NZ_CP015867.1"/>
</dbReference>
<dbReference type="KEGG" id="spav:Spa2297_34340"/>
<evidence type="ECO:0000313" key="1">
    <source>
        <dbReference type="EMBL" id="ANJ12145.1"/>
    </source>
</evidence>
<dbReference type="Proteomes" id="UP000078468">
    <property type="component" value="Plasmid pspa1"/>
</dbReference>
<organism evidence="1 2">
    <name type="scientific">Streptomyces parvulus</name>
    <dbReference type="NCBI Taxonomy" id="146923"/>
    <lineage>
        <taxon>Bacteria</taxon>
        <taxon>Bacillati</taxon>
        <taxon>Actinomycetota</taxon>
        <taxon>Actinomycetes</taxon>
        <taxon>Kitasatosporales</taxon>
        <taxon>Streptomycetaceae</taxon>
        <taxon>Streptomyces</taxon>
    </lineage>
</organism>
<gene>
    <name evidence="1" type="ORF">Spa2297_34340</name>
</gene>
<reference evidence="1 2" key="1">
    <citation type="submission" date="2016-05" db="EMBL/GenBank/DDBJ databases">
        <title>Non-Contiguous Finished Genome Sequence of Streptomyces parvulus 2297 Integrated Site-Specifically with Actinophage R4.</title>
        <authorList>
            <person name="Nishizawa T."/>
            <person name="Miura T."/>
            <person name="Harada C."/>
            <person name="Guo Y."/>
            <person name="Narisawa K."/>
            <person name="Ohta H."/>
            <person name="Takahashi H."/>
            <person name="Shirai M."/>
        </authorList>
    </citation>
    <scope>NUCLEOTIDE SEQUENCE [LARGE SCALE GENOMIC DNA]</scope>
    <source>
        <strain evidence="1 2">2297</strain>
        <plasmid evidence="2">pspa1</plasmid>
    </source>
</reference>
<sequence>MSEQPAPADTARQPLEPAAADAVRAYAAKTRENADQLAAVLEDIATNGLPSVEDCTPWEELREAHLARLARQPPAVA</sequence>
<dbReference type="AlphaFoldDB" id="A0A191VB55"/>
<proteinExistence type="predicted"/>
<evidence type="ECO:0000313" key="2">
    <source>
        <dbReference type="Proteomes" id="UP000078468"/>
    </source>
</evidence>
<geneLocation type="plasmid" evidence="2">
    <name>pspa1</name>
</geneLocation>
<dbReference type="EMBL" id="CP015867">
    <property type="protein sequence ID" value="ANJ12145.1"/>
    <property type="molecule type" value="Genomic_DNA"/>
</dbReference>
<name>A0A191VB55_9ACTN</name>